<dbReference type="InterPro" id="IPR015424">
    <property type="entry name" value="PyrdxlP-dep_Trfase"/>
</dbReference>
<dbReference type="InterPro" id="IPR023213">
    <property type="entry name" value="CAT-like_dom_sf"/>
</dbReference>
<evidence type="ECO:0000256" key="3">
    <source>
        <dbReference type="ARBA" id="ARBA00022793"/>
    </source>
</evidence>
<dbReference type="PANTHER" id="PTHR11999:SF70">
    <property type="entry name" value="MIP05841P"/>
    <property type="match status" value="1"/>
</dbReference>
<evidence type="ECO:0000256" key="5">
    <source>
        <dbReference type="ARBA" id="ARBA00023239"/>
    </source>
</evidence>
<dbReference type="GO" id="GO:0019752">
    <property type="term" value="P:carboxylic acid metabolic process"/>
    <property type="evidence" value="ECO:0007669"/>
    <property type="project" value="InterPro"/>
</dbReference>
<evidence type="ECO:0000256" key="2">
    <source>
        <dbReference type="ARBA" id="ARBA00009533"/>
    </source>
</evidence>
<comment type="caution">
    <text evidence="7">The sequence shown here is derived from an EMBL/GenBank/DDBJ whole genome shotgun (WGS) entry which is preliminary data.</text>
</comment>
<dbReference type="AlphaFoldDB" id="A0A395SFX0"/>
<dbReference type="Pfam" id="PF00282">
    <property type="entry name" value="Pyridoxal_deC"/>
    <property type="match status" value="1"/>
</dbReference>
<dbReference type="GO" id="GO:0016831">
    <property type="term" value="F:carboxy-lyase activity"/>
    <property type="evidence" value="ECO:0007669"/>
    <property type="project" value="UniProtKB-KW"/>
</dbReference>
<dbReference type="PANTHER" id="PTHR11999">
    <property type="entry name" value="GROUP II PYRIDOXAL-5-PHOSPHATE DECARBOXYLASE"/>
    <property type="match status" value="1"/>
</dbReference>
<evidence type="ECO:0000256" key="4">
    <source>
        <dbReference type="ARBA" id="ARBA00022898"/>
    </source>
</evidence>
<dbReference type="SUPFAM" id="SSF53383">
    <property type="entry name" value="PLP-dependent transferases"/>
    <property type="match status" value="1"/>
</dbReference>
<dbReference type="InterPro" id="IPR021115">
    <property type="entry name" value="Pyridoxal-P_BS"/>
</dbReference>
<dbReference type="PRINTS" id="PR00800">
    <property type="entry name" value="YHDCRBOXLASE"/>
</dbReference>
<dbReference type="InterPro" id="IPR002129">
    <property type="entry name" value="PyrdxlP-dep_de-COase"/>
</dbReference>
<dbReference type="InterPro" id="IPR015422">
    <property type="entry name" value="PyrdxlP-dep_Trfase_small"/>
</dbReference>
<dbReference type="GO" id="GO:0006520">
    <property type="term" value="P:amino acid metabolic process"/>
    <property type="evidence" value="ECO:0007669"/>
    <property type="project" value="InterPro"/>
</dbReference>
<keyword evidence="5" id="KW-0456">Lyase</keyword>
<feature type="modified residue" description="N6-(pyridoxal phosphate)lysine" evidence="6">
    <location>
        <position position="782"/>
    </location>
</feature>
<evidence type="ECO:0008006" key="9">
    <source>
        <dbReference type="Google" id="ProtNLM"/>
    </source>
</evidence>
<evidence type="ECO:0000313" key="7">
    <source>
        <dbReference type="EMBL" id="RGP70982.1"/>
    </source>
</evidence>
<evidence type="ECO:0000256" key="1">
    <source>
        <dbReference type="ARBA" id="ARBA00001933"/>
    </source>
</evidence>
<evidence type="ECO:0000256" key="6">
    <source>
        <dbReference type="PIRSR" id="PIRSR602129-50"/>
    </source>
</evidence>
<gene>
    <name evidence="7" type="ORF">FSPOR_3669</name>
</gene>
<comment type="cofactor">
    <cofactor evidence="1 6">
        <name>pyridoxal 5'-phosphate</name>
        <dbReference type="ChEBI" id="CHEBI:597326"/>
    </cofactor>
</comment>
<dbReference type="EMBL" id="PXOF01000048">
    <property type="protein sequence ID" value="RGP70982.1"/>
    <property type="molecule type" value="Genomic_DNA"/>
</dbReference>
<comment type="similarity">
    <text evidence="2">Belongs to the group II decarboxylase family.</text>
</comment>
<evidence type="ECO:0000313" key="8">
    <source>
        <dbReference type="Proteomes" id="UP000266152"/>
    </source>
</evidence>
<protein>
    <recommendedName>
        <fullName evidence="9">Aromatic-l-amino-acid decarboxylase</fullName>
    </recommendedName>
</protein>
<keyword evidence="4 6" id="KW-0663">Pyridoxal phosphate</keyword>
<organism evidence="7 8">
    <name type="scientific">Fusarium sporotrichioides</name>
    <dbReference type="NCBI Taxonomy" id="5514"/>
    <lineage>
        <taxon>Eukaryota</taxon>
        <taxon>Fungi</taxon>
        <taxon>Dikarya</taxon>
        <taxon>Ascomycota</taxon>
        <taxon>Pezizomycotina</taxon>
        <taxon>Sordariomycetes</taxon>
        <taxon>Hypocreomycetidae</taxon>
        <taxon>Hypocreales</taxon>
        <taxon>Nectriaceae</taxon>
        <taxon>Fusarium</taxon>
    </lineage>
</organism>
<keyword evidence="3" id="KW-0210">Decarboxylase</keyword>
<dbReference type="Gene3D" id="3.90.1150.10">
    <property type="entry name" value="Aspartate Aminotransferase, domain 1"/>
    <property type="match status" value="1"/>
</dbReference>
<name>A0A395SFX0_FUSSP</name>
<reference evidence="7 8" key="1">
    <citation type="journal article" date="2018" name="PLoS Pathog.">
        <title>Evolution of structural diversity of trichothecenes, a family of toxins produced by plant pathogenic and entomopathogenic fungi.</title>
        <authorList>
            <person name="Proctor R.H."/>
            <person name="McCormick S.P."/>
            <person name="Kim H.S."/>
            <person name="Cardoza R.E."/>
            <person name="Stanley A.M."/>
            <person name="Lindo L."/>
            <person name="Kelly A."/>
            <person name="Brown D.W."/>
            <person name="Lee T."/>
            <person name="Vaughan M.M."/>
            <person name="Alexander N.J."/>
            <person name="Busman M."/>
            <person name="Gutierrez S."/>
        </authorList>
    </citation>
    <scope>NUCLEOTIDE SEQUENCE [LARGE SCALE GENOMIC DNA]</scope>
    <source>
        <strain evidence="7 8">NRRL 3299</strain>
    </source>
</reference>
<dbReference type="STRING" id="5514.A0A395SFX0"/>
<accession>A0A395SFX0</accession>
<keyword evidence="8" id="KW-1185">Reference proteome</keyword>
<dbReference type="Gene3D" id="3.90.1150.170">
    <property type="match status" value="1"/>
</dbReference>
<dbReference type="InterPro" id="IPR010977">
    <property type="entry name" value="Aromatic_deC"/>
</dbReference>
<dbReference type="InterPro" id="IPR015421">
    <property type="entry name" value="PyrdxlP-dep_Trfase_major"/>
</dbReference>
<sequence length="960" mass="105100">MANVASVAPWESRADGLWTRPLIGPERMFDQWLELDGWTEWMGAVIFTVSPSHTPKVQSRDNVETWFNKAIALVCLQKPSLLTTIQRGQQDSVPAKSRDFIYTPLESDNDLAERIAQRTTILHTTNSAKEGLKSLTDEFYSSPEKRISFELGPHLIHISLVISSSEPGTFAVAIRCNHALNDFWSGAAILDNILCKLSDGLVGNLPFPSYTSTSTSSLHPCYLDILHQPLGNTPMDQEAQEKAKQLLGANLANITLCPITEGSTKDFPDTRYAVRRQVYSEDLTKRIIDVCKARGVTVTALLTALQAFALLKTFPPQSLPCSVASPICVSNRLRHTSLAYGDASLQKSTHQIFKRAADLGPVMATTFLVSPFEVGPFLKKGDMSIGSQQWFKDVWEVTRSVSLATEAAVKSSISEHVDWTQGPAAFGGVAHAMEAMKSGHLPSSPGMYTPLSSAGLMDGTHLKGTYGKDDRGEGPALSLDDFSFYSRVSNLFGHQAEELDAISSSFQAIFDRLLQTTQNVREGPILRLAGPAEITRLREISTPGTAHPVRDAIEDAFTISDFRFRMNHPRTFAFIPAPVSPISWIGDCLTSAFNSFAGSALQGPGVAIIEQSLLKWLASKVGLPDTAGGIFVSGGSMANMSGMVLAREHILEEGTESLGIAYLSDQTHHSVTKALRIIGIKHSQIRFIPTNSSFQMDISALRKQIQTDRAANLKPFVIVGTCGTTNTGSIDPLKALAEVRDDERIWLHIDGAFGASAVLGATRSAVTKGLEFADSISWDAHKWLFQTYSCSLILVRNKIDLANVYTNDGDYLRDALEHEEIPDFWNLGMELTRPSRAMKLWFTLRVLGVDRIGRMVDHGFDLAEIAEAEVRKLPDWEVISPASMAIVTFRYAPAGKTEEELDALNAAISRNILENNIAGLLTTKVRGRVVLRICSISPVLTKEELVAIMVQVGQVAQIVV</sequence>
<dbReference type="Gene3D" id="3.40.640.10">
    <property type="entry name" value="Type I PLP-dependent aspartate aminotransferase-like (Major domain)"/>
    <property type="match status" value="1"/>
</dbReference>
<dbReference type="PROSITE" id="PS00392">
    <property type="entry name" value="DDC_GAD_HDC_YDC"/>
    <property type="match status" value="1"/>
</dbReference>
<dbReference type="GO" id="GO:0030170">
    <property type="term" value="F:pyridoxal phosphate binding"/>
    <property type="evidence" value="ECO:0007669"/>
    <property type="project" value="InterPro"/>
</dbReference>
<dbReference type="Gene3D" id="3.30.559.10">
    <property type="entry name" value="Chloramphenicol acetyltransferase-like domain"/>
    <property type="match status" value="1"/>
</dbReference>
<proteinExistence type="inferred from homology"/>
<dbReference type="Proteomes" id="UP000266152">
    <property type="component" value="Unassembled WGS sequence"/>
</dbReference>